<feature type="transmembrane region" description="Helical" evidence="14">
    <location>
        <begin position="562"/>
        <end position="590"/>
    </location>
</feature>
<proteinExistence type="inferred from homology"/>
<evidence type="ECO:0000256" key="14">
    <source>
        <dbReference type="SAM" id="Phobius"/>
    </source>
</evidence>
<evidence type="ECO:0000256" key="12">
    <source>
        <dbReference type="ARBA" id="ARBA00023303"/>
    </source>
</evidence>
<keyword evidence="10" id="KW-0325">Glycoprotein</keyword>
<evidence type="ECO:0000256" key="10">
    <source>
        <dbReference type="ARBA" id="ARBA00023180"/>
    </source>
</evidence>
<evidence type="ECO:0000256" key="3">
    <source>
        <dbReference type="ARBA" id="ARBA00022448"/>
    </source>
</evidence>
<keyword evidence="17" id="KW-1185">Reference proteome</keyword>
<evidence type="ECO:0000256" key="7">
    <source>
        <dbReference type="ARBA" id="ARBA00023065"/>
    </source>
</evidence>
<reference evidence="16" key="1">
    <citation type="submission" date="2023-07" db="EMBL/GenBank/DDBJ databases">
        <title>Chromosome-level genome assembly of Artemia franciscana.</title>
        <authorList>
            <person name="Jo E."/>
        </authorList>
    </citation>
    <scope>NUCLEOTIDE SEQUENCE</scope>
    <source>
        <tissue evidence="16">Whole body</tissue>
    </source>
</reference>
<evidence type="ECO:0000256" key="6">
    <source>
        <dbReference type="ARBA" id="ARBA00022989"/>
    </source>
</evidence>
<dbReference type="Pfam" id="PF00060">
    <property type="entry name" value="Lig_chan"/>
    <property type="match status" value="1"/>
</dbReference>
<keyword evidence="7" id="KW-0406">Ion transport</keyword>
<keyword evidence="9" id="KW-0675">Receptor</keyword>
<feature type="binding site" evidence="13">
    <location>
        <position position="449"/>
    </location>
    <ligand>
        <name>L-glutamate</name>
        <dbReference type="ChEBI" id="CHEBI:29985"/>
    </ligand>
</feature>
<dbReference type="SMART" id="SM00079">
    <property type="entry name" value="PBPe"/>
    <property type="match status" value="1"/>
</dbReference>
<keyword evidence="11" id="KW-1071">Ligand-gated ion channel</keyword>
<comment type="caution">
    <text evidence="16">The sequence shown here is derived from an EMBL/GenBank/DDBJ whole genome shotgun (WGS) entry which is preliminary data.</text>
</comment>
<dbReference type="GO" id="GO:0038023">
    <property type="term" value="F:signaling receptor activity"/>
    <property type="evidence" value="ECO:0007669"/>
    <property type="project" value="InterPro"/>
</dbReference>
<protein>
    <recommendedName>
        <fullName evidence="15">Ionotropic glutamate receptor C-terminal domain-containing protein</fullName>
    </recommendedName>
</protein>
<evidence type="ECO:0000256" key="5">
    <source>
        <dbReference type="ARBA" id="ARBA00022692"/>
    </source>
</evidence>
<dbReference type="FunFam" id="1.10.287.70:FF:000191">
    <property type="entry name" value="Glutamate receptor ionotropic, NMDA 3A"/>
    <property type="match status" value="1"/>
</dbReference>
<comment type="subcellular location">
    <subcellularLocation>
        <location evidence="1">Cell membrane</location>
        <topology evidence="1">Multi-pass membrane protein</topology>
    </subcellularLocation>
</comment>
<dbReference type="Gene3D" id="1.10.287.70">
    <property type="match status" value="1"/>
</dbReference>
<dbReference type="Pfam" id="PF10613">
    <property type="entry name" value="Lig_chan-Glu_bd"/>
    <property type="match status" value="1"/>
</dbReference>
<sequence>MNPCNTMLLDGQRILQQVNSNLNNRLTFDGGGGRSLQPIFEVLNLVDKKFRFKRNPGKITSRKINKSKFNDAEGSKSYIQAISATQYVDIEETSELLQEFLGSAVYTNSVSIVNELERKKISYEDSKTTENQRLYLVNEFDNKEDIDIYMSEIKPNIKPKKLETKKHQFKNESSSIKNFNFIALKDEHNNKQRAQNPNTVTAQTSIEDKSVVSAFNVVKKSKKTPKKLTALGLISHPIVFPVNIVTKIDQTKNVEDSETDSLDPVRIDEMLKKSNKRINDEDKLSYEVEADSNYDDSMKYFTLRYNRSRVEAHKYWKYIGNITSTLNFNVVIWPTGTLSSVARNKAMYKVVTTLLSPFVMEDKSKDKCLSGLECIILPEGIFNVLEDANWNRTKWKTCCYGLSIDLIIKLSNDLGISFQLYLLEGYRSTRTEKLIREIERGVIHLSFAPLNPSSSRSKAIDFSVPYFYSGLSFLANIDNDDVSLLAFLEPFSMDLWIVIFVSLNLTAIVVAVYEWLSPFGLNPYGRQRTKNFSLASALWVMWGLLFSHLVQFKAPKSWPNKFLINVWGGFSVIFLASYTANIAALFAGIFAHGPVTNFGDANSSLDQIILQYAANGYLDELRNKWYQSLPCYHLSSDTYKPQALGVSSVVGVFILLGFGIAAGFVILILEHFVFSYVLPKLRVSPKSSTWRSTNVMFFSQKLYRFINSVELLPPHHAALELVQSIRRGHITSLFQKSVKR</sequence>
<dbReference type="GO" id="GO:0015276">
    <property type="term" value="F:ligand-gated monoatomic ion channel activity"/>
    <property type="evidence" value="ECO:0007669"/>
    <property type="project" value="InterPro"/>
</dbReference>
<dbReference type="AlphaFoldDB" id="A0AA88INI2"/>
<organism evidence="16 17">
    <name type="scientific">Artemia franciscana</name>
    <name type="common">Brine shrimp</name>
    <name type="synonym">Artemia sanfranciscana</name>
    <dbReference type="NCBI Taxonomy" id="6661"/>
    <lineage>
        <taxon>Eukaryota</taxon>
        <taxon>Metazoa</taxon>
        <taxon>Ecdysozoa</taxon>
        <taxon>Arthropoda</taxon>
        <taxon>Crustacea</taxon>
        <taxon>Branchiopoda</taxon>
        <taxon>Anostraca</taxon>
        <taxon>Artemiidae</taxon>
        <taxon>Artemia</taxon>
    </lineage>
</organism>
<dbReference type="Gene3D" id="3.40.190.10">
    <property type="entry name" value="Periplasmic binding protein-like II"/>
    <property type="match status" value="1"/>
</dbReference>
<keyword evidence="3" id="KW-0813">Transport</keyword>
<accession>A0AA88INI2</accession>
<feature type="non-terminal residue" evidence="16">
    <location>
        <position position="1"/>
    </location>
</feature>
<evidence type="ECO:0000256" key="2">
    <source>
        <dbReference type="ARBA" id="ARBA00008685"/>
    </source>
</evidence>
<dbReference type="InterPro" id="IPR001320">
    <property type="entry name" value="Iontro_rcpt_C"/>
</dbReference>
<keyword evidence="8 14" id="KW-0472">Membrane</keyword>
<dbReference type="GO" id="GO:0005886">
    <property type="term" value="C:plasma membrane"/>
    <property type="evidence" value="ECO:0007669"/>
    <property type="project" value="UniProtKB-SubCell"/>
</dbReference>
<keyword evidence="6 14" id="KW-1133">Transmembrane helix</keyword>
<evidence type="ECO:0000313" key="17">
    <source>
        <dbReference type="Proteomes" id="UP001187531"/>
    </source>
</evidence>
<evidence type="ECO:0000313" key="16">
    <source>
        <dbReference type="EMBL" id="KAK2724927.1"/>
    </source>
</evidence>
<evidence type="ECO:0000256" key="13">
    <source>
        <dbReference type="PIRSR" id="PIRSR601508-1"/>
    </source>
</evidence>
<keyword evidence="5 14" id="KW-0812">Transmembrane</keyword>
<dbReference type="Proteomes" id="UP001187531">
    <property type="component" value="Unassembled WGS sequence"/>
</dbReference>
<feature type="transmembrane region" description="Helical" evidence="14">
    <location>
        <begin position="649"/>
        <end position="678"/>
    </location>
</feature>
<keyword evidence="12" id="KW-0407">Ion channel</keyword>
<feature type="transmembrane region" description="Helical" evidence="14">
    <location>
        <begin position="533"/>
        <end position="550"/>
    </location>
</feature>
<dbReference type="SUPFAM" id="SSF53850">
    <property type="entry name" value="Periplasmic binding protein-like II"/>
    <property type="match status" value="1"/>
</dbReference>
<comment type="similarity">
    <text evidence="2">Belongs to the glutamate-gated ion channel (TC 1.A.10.1) family.</text>
</comment>
<dbReference type="InterPro" id="IPR001508">
    <property type="entry name" value="Iono_Glu_rcpt_met"/>
</dbReference>
<evidence type="ECO:0000256" key="4">
    <source>
        <dbReference type="ARBA" id="ARBA00022475"/>
    </source>
</evidence>
<dbReference type="InterPro" id="IPR019594">
    <property type="entry name" value="Glu/Gly-bd"/>
</dbReference>
<evidence type="ECO:0000256" key="1">
    <source>
        <dbReference type="ARBA" id="ARBA00004651"/>
    </source>
</evidence>
<feature type="domain" description="Ionotropic glutamate receptor C-terminal" evidence="15">
    <location>
        <begin position="381"/>
        <end position="628"/>
    </location>
</feature>
<feature type="binding site" evidence="13">
    <location>
        <position position="456"/>
    </location>
    <ligand>
        <name>L-glutamate</name>
        <dbReference type="ChEBI" id="CHEBI:29985"/>
    </ligand>
</feature>
<name>A0AA88INI2_ARTSF</name>
<evidence type="ECO:0000259" key="15">
    <source>
        <dbReference type="SMART" id="SM00079"/>
    </source>
</evidence>
<keyword evidence="4" id="KW-1003">Cell membrane</keyword>
<evidence type="ECO:0000256" key="9">
    <source>
        <dbReference type="ARBA" id="ARBA00023170"/>
    </source>
</evidence>
<gene>
    <name evidence="16" type="ORF">QYM36_001400</name>
</gene>
<evidence type="ECO:0000256" key="8">
    <source>
        <dbReference type="ARBA" id="ARBA00023136"/>
    </source>
</evidence>
<dbReference type="PANTHER" id="PTHR18966">
    <property type="entry name" value="IONOTROPIC GLUTAMATE RECEPTOR"/>
    <property type="match status" value="1"/>
</dbReference>
<feature type="transmembrane region" description="Helical" evidence="14">
    <location>
        <begin position="495"/>
        <end position="513"/>
    </location>
</feature>
<dbReference type="PRINTS" id="PR00177">
    <property type="entry name" value="NMDARECEPTOR"/>
</dbReference>
<evidence type="ECO:0000256" key="11">
    <source>
        <dbReference type="ARBA" id="ARBA00023286"/>
    </source>
</evidence>
<dbReference type="EMBL" id="JAVRJZ010000003">
    <property type="protein sequence ID" value="KAK2724927.1"/>
    <property type="molecule type" value="Genomic_DNA"/>
</dbReference>
<dbReference type="InterPro" id="IPR015683">
    <property type="entry name" value="Ionotropic_Glu_rcpt"/>
</dbReference>